<dbReference type="PROSITE" id="PS50929">
    <property type="entry name" value="ABC_TM1F"/>
    <property type="match status" value="1"/>
</dbReference>
<protein>
    <submittedName>
        <fullName evidence="11">ABC transporter ATP-binding protein</fullName>
    </submittedName>
</protein>
<keyword evidence="6 8" id="KW-1133">Transmembrane helix</keyword>
<dbReference type="SUPFAM" id="SSF90123">
    <property type="entry name" value="ABC transporter transmembrane region"/>
    <property type="match status" value="1"/>
</dbReference>
<feature type="domain" description="ABC transporter" evidence="9">
    <location>
        <begin position="340"/>
        <end position="573"/>
    </location>
</feature>
<dbReference type="GO" id="GO:0034040">
    <property type="term" value="F:ATPase-coupled lipid transmembrane transporter activity"/>
    <property type="evidence" value="ECO:0007669"/>
    <property type="project" value="TreeGrafter"/>
</dbReference>
<comment type="caution">
    <text evidence="11">The sequence shown here is derived from an EMBL/GenBank/DDBJ whole genome shotgun (WGS) entry which is preliminary data.</text>
</comment>
<feature type="transmembrane region" description="Helical" evidence="8">
    <location>
        <begin position="278"/>
        <end position="296"/>
    </location>
</feature>
<dbReference type="InterPro" id="IPR011527">
    <property type="entry name" value="ABC1_TM_dom"/>
</dbReference>
<name>A0A3R0UFC7_SALER</name>
<feature type="domain" description="ABC transmembrane type-1" evidence="10">
    <location>
        <begin position="28"/>
        <end position="308"/>
    </location>
</feature>
<dbReference type="EMBL" id="RUTY01000047">
    <property type="protein sequence ID" value="MLE33320.1"/>
    <property type="molecule type" value="Genomic_DNA"/>
</dbReference>
<dbReference type="InterPro" id="IPR027417">
    <property type="entry name" value="P-loop_NTPase"/>
</dbReference>
<evidence type="ECO:0000256" key="3">
    <source>
        <dbReference type="ARBA" id="ARBA00022692"/>
    </source>
</evidence>
<dbReference type="InterPro" id="IPR036640">
    <property type="entry name" value="ABC1_TM_sf"/>
</dbReference>
<dbReference type="GO" id="GO:0140359">
    <property type="term" value="F:ABC-type transporter activity"/>
    <property type="evidence" value="ECO:0007669"/>
    <property type="project" value="InterPro"/>
</dbReference>
<feature type="transmembrane region" description="Helical" evidence="8">
    <location>
        <begin position="62"/>
        <end position="86"/>
    </location>
</feature>
<evidence type="ECO:0000256" key="7">
    <source>
        <dbReference type="ARBA" id="ARBA00023136"/>
    </source>
</evidence>
<dbReference type="GO" id="GO:0005886">
    <property type="term" value="C:plasma membrane"/>
    <property type="evidence" value="ECO:0007669"/>
    <property type="project" value="UniProtKB-SubCell"/>
</dbReference>
<dbReference type="SUPFAM" id="SSF52540">
    <property type="entry name" value="P-loop containing nucleoside triphosphate hydrolases"/>
    <property type="match status" value="1"/>
</dbReference>
<evidence type="ECO:0000256" key="1">
    <source>
        <dbReference type="ARBA" id="ARBA00004651"/>
    </source>
</evidence>
<evidence type="ECO:0000259" key="9">
    <source>
        <dbReference type="PROSITE" id="PS50893"/>
    </source>
</evidence>
<sequence length="595" mass="64887">MNRNNEFNADSNDVWRLLCAYPKELYSSLILSLVASILSFSPYLGGYLLLTGVFSAPAETPWAGILAGSAAGTALGRVLHGYSLYFSHRLAFAVQESLRLRCGALLLAVPMAFFSHHAGALLRDLIQEDIETLEDGIAHLVPEVAQVYGTPLFLFGVMFWLDWRMALTSIGTLVLGAALFVLLVGKGEETIRAYHRRQREMSAAISEVVACMPLVRVYNQGDRALFRAKEACQGYFDDAAAWMTRMAIPEGLFQALISANLVFVLPLGLVLYHQASLTFASLAFFLLFSLGLAGVLGKTAGIAHRFTLQQQLLGRIFSLLATPGQRWVQASLAEPQDYSVTFDNVCFSYDQRQILTNVDIHVPAGKSLALVGASGAGKSTLARLLPRFYDVTSGTVRIGGVDVRQLSARRLYSLVSCVFQDTWLFNASVSDNLRIARPDASEAQIETAARAAQAHEFISALPQGYHTLLGDNGQSLSGGQRQRLAIARALLKDAPILVLDEATSCADAENELYIQQAIGRLSAGKTVIIIAHRLYTLTQADNIVVLHEGCVRENGAHRQLVASDGLYQRWWRLQQDGGAFDINGGGSSPSRETSR</sequence>
<proteinExistence type="predicted"/>
<dbReference type="PROSITE" id="PS00211">
    <property type="entry name" value="ABC_TRANSPORTER_1"/>
    <property type="match status" value="1"/>
</dbReference>
<dbReference type="Gene3D" id="1.20.1560.10">
    <property type="entry name" value="ABC transporter type 1, transmembrane domain"/>
    <property type="match status" value="1"/>
</dbReference>
<dbReference type="FunFam" id="3.40.50.300:FF:000287">
    <property type="entry name" value="Multidrug ABC transporter ATP-binding protein"/>
    <property type="match status" value="1"/>
</dbReference>
<feature type="transmembrane region" description="Helical" evidence="8">
    <location>
        <begin position="252"/>
        <end position="272"/>
    </location>
</feature>
<dbReference type="Gene3D" id="3.40.50.300">
    <property type="entry name" value="P-loop containing nucleotide triphosphate hydrolases"/>
    <property type="match status" value="1"/>
</dbReference>
<dbReference type="PANTHER" id="PTHR24221">
    <property type="entry name" value="ATP-BINDING CASSETTE SUB-FAMILY B"/>
    <property type="match status" value="1"/>
</dbReference>
<comment type="subcellular location">
    <subcellularLocation>
        <location evidence="1">Cell membrane</location>
        <topology evidence="1">Multi-pass membrane protein</topology>
    </subcellularLocation>
</comment>
<dbReference type="InterPro" id="IPR017871">
    <property type="entry name" value="ABC_transporter-like_CS"/>
</dbReference>
<keyword evidence="3 8" id="KW-0812">Transmembrane</keyword>
<organism evidence="11">
    <name type="scientific">Salmonella enterica</name>
    <name type="common">Salmonella choleraesuis</name>
    <dbReference type="NCBI Taxonomy" id="28901"/>
    <lineage>
        <taxon>Bacteria</taxon>
        <taxon>Pseudomonadati</taxon>
        <taxon>Pseudomonadota</taxon>
        <taxon>Gammaproteobacteria</taxon>
        <taxon>Enterobacterales</taxon>
        <taxon>Enterobacteriaceae</taxon>
        <taxon>Salmonella</taxon>
    </lineage>
</organism>
<keyword evidence="4" id="KW-0547">Nucleotide-binding</keyword>
<feature type="transmembrane region" description="Helical" evidence="8">
    <location>
        <begin position="98"/>
        <end position="115"/>
    </location>
</feature>
<dbReference type="PROSITE" id="PS50893">
    <property type="entry name" value="ABC_TRANSPORTER_2"/>
    <property type="match status" value="1"/>
</dbReference>
<evidence type="ECO:0000256" key="4">
    <source>
        <dbReference type="ARBA" id="ARBA00022741"/>
    </source>
</evidence>
<evidence type="ECO:0000313" key="11">
    <source>
        <dbReference type="EMBL" id="MLE33320.1"/>
    </source>
</evidence>
<keyword evidence="7 8" id="KW-0472">Membrane</keyword>
<dbReference type="PANTHER" id="PTHR24221:SF397">
    <property type="entry name" value="ABC TRANSPORTER, ATP-BINDING TRANSMEMBRANE PROTEIN"/>
    <property type="match status" value="1"/>
</dbReference>
<dbReference type="Proteomes" id="UP000885317">
    <property type="component" value="Unassembled WGS sequence"/>
</dbReference>
<reference evidence="11" key="1">
    <citation type="submission" date="2018-10" db="EMBL/GenBank/DDBJ databases">
        <authorList>
            <consortium name="PulseNet: The National Subtyping Network for Foodborne Disease Surveillance"/>
            <person name="Tarr C.L."/>
            <person name="Trees E."/>
            <person name="Katz L.S."/>
            <person name="Carleton-Romer H.A."/>
            <person name="Stroika S."/>
            <person name="Kucerova Z."/>
            <person name="Roache K.F."/>
            <person name="Sabol A.L."/>
            <person name="Besser J."/>
            <person name="Gerner-Smidt P."/>
        </authorList>
    </citation>
    <scope>NUCLEOTIDE SEQUENCE [LARGE SCALE GENOMIC DNA]</scope>
    <source>
        <strain evidence="11">PNUSAS056479</strain>
    </source>
</reference>
<evidence type="ECO:0000259" key="10">
    <source>
        <dbReference type="PROSITE" id="PS50929"/>
    </source>
</evidence>
<dbReference type="InterPro" id="IPR039421">
    <property type="entry name" value="Type_1_exporter"/>
</dbReference>
<dbReference type="AlphaFoldDB" id="A0A3R0UFC7"/>
<dbReference type="GO" id="GO:0016887">
    <property type="term" value="F:ATP hydrolysis activity"/>
    <property type="evidence" value="ECO:0007669"/>
    <property type="project" value="InterPro"/>
</dbReference>
<dbReference type="InterPro" id="IPR003439">
    <property type="entry name" value="ABC_transporter-like_ATP-bd"/>
</dbReference>
<evidence type="ECO:0000256" key="2">
    <source>
        <dbReference type="ARBA" id="ARBA00022448"/>
    </source>
</evidence>
<accession>A0A3R0UFC7</accession>
<evidence type="ECO:0000256" key="8">
    <source>
        <dbReference type="SAM" id="Phobius"/>
    </source>
</evidence>
<dbReference type="Pfam" id="PF00005">
    <property type="entry name" value="ABC_tran"/>
    <property type="match status" value="1"/>
</dbReference>
<keyword evidence="5 11" id="KW-0067">ATP-binding</keyword>
<dbReference type="InterPro" id="IPR003593">
    <property type="entry name" value="AAA+_ATPase"/>
</dbReference>
<feature type="transmembrane region" description="Helical" evidence="8">
    <location>
        <begin position="163"/>
        <end position="184"/>
    </location>
</feature>
<evidence type="ECO:0000256" key="6">
    <source>
        <dbReference type="ARBA" id="ARBA00022989"/>
    </source>
</evidence>
<keyword evidence="2" id="KW-0813">Transport</keyword>
<dbReference type="SMART" id="SM00382">
    <property type="entry name" value="AAA"/>
    <property type="match status" value="1"/>
</dbReference>
<dbReference type="GO" id="GO:0005524">
    <property type="term" value="F:ATP binding"/>
    <property type="evidence" value="ECO:0007669"/>
    <property type="project" value="UniProtKB-KW"/>
</dbReference>
<evidence type="ECO:0000256" key="5">
    <source>
        <dbReference type="ARBA" id="ARBA00022840"/>
    </source>
</evidence>
<feature type="transmembrane region" description="Helical" evidence="8">
    <location>
        <begin position="25"/>
        <end position="50"/>
    </location>
</feature>
<dbReference type="Pfam" id="PF00664">
    <property type="entry name" value="ABC_membrane"/>
    <property type="match status" value="1"/>
</dbReference>
<gene>
    <name evidence="11" type="ORF">EBH50_26185</name>
</gene>